<sequence length="128" mass="15191">MSILISPSDNTGWGLGNCRIRGTGARFTLSTPVPVRHYYRAQWGSKTGRVTEEHLRRNLRKYRRRHHRRSIKTDRLLRSTPDTILIETAKRVRRTAHRRARRTTRGGPVLVKVSRRRRGPRLRYTRRI</sequence>
<keyword evidence="5" id="KW-0426">Late protein</keyword>
<dbReference type="GO" id="GO:0046718">
    <property type="term" value="P:symbiont entry into host cell"/>
    <property type="evidence" value="ECO:0007669"/>
    <property type="project" value="UniProtKB-KW"/>
</dbReference>
<evidence type="ECO:0000256" key="1">
    <source>
        <dbReference type="ARBA" id="ARBA00005746"/>
    </source>
</evidence>
<dbReference type="EMBL" id="KJ156523">
    <property type="protein sequence ID" value="AII22568.1"/>
    <property type="molecule type" value="Genomic_DNA"/>
</dbReference>
<keyword evidence="3" id="KW-1048">Host nucleus</keyword>
<dbReference type="RefSeq" id="YP_009051659.1">
    <property type="nucleotide sequence ID" value="NC_024684.1"/>
</dbReference>
<evidence type="ECO:0000256" key="5">
    <source>
        <dbReference type="ARBA" id="ARBA00022921"/>
    </source>
</evidence>
<dbReference type="OrthoDB" id="28265at10239"/>
<evidence type="ECO:0000313" key="8">
    <source>
        <dbReference type="EMBL" id="AII22568.1"/>
    </source>
</evidence>
<dbReference type="GeneID" id="20041315"/>
<keyword evidence="9" id="KW-1185">Reference proteome</keyword>
<keyword evidence="2" id="KW-1163">Viral penetration into host nucleus</keyword>
<evidence type="ECO:0000313" key="9">
    <source>
        <dbReference type="Proteomes" id="UP000133496"/>
    </source>
</evidence>
<comment type="similarity">
    <text evidence="1">Belongs to the adenoviridae histone-like nucleoprotein family.</text>
</comment>
<organism evidence="8 9">
    <name type="scientific">Lizard adenovirus 2</name>
    <dbReference type="NCBI Taxonomy" id="874272"/>
    <lineage>
        <taxon>Viruses</taxon>
        <taxon>Varidnaviria</taxon>
        <taxon>Bamfordvirae</taxon>
        <taxon>Preplasmiviricota</taxon>
        <taxon>Polisuviricotina</taxon>
        <taxon>Pharingeaviricetes</taxon>
        <taxon>Rowavirales</taxon>
        <taxon>Adenoviridae</taxon>
        <taxon>Barthadenovirus</taxon>
        <taxon>Barthadenovirus lacertae</taxon>
        <taxon>Lizard atadenovirus A</taxon>
    </lineage>
</organism>
<keyword evidence="7" id="KW-1160">Virus entry into host cell</keyword>
<evidence type="ECO:0000256" key="7">
    <source>
        <dbReference type="ARBA" id="ARBA00023296"/>
    </source>
</evidence>
<evidence type="ECO:0000256" key="3">
    <source>
        <dbReference type="ARBA" id="ARBA00022562"/>
    </source>
</evidence>
<evidence type="ECO:0000256" key="4">
    <source>
        <dbReference type="ARBA" id="ARBA00022844"/>
    </source>
</evidence>
<protein>
    <submittedName>
        <fullName evidence="8">PVII</fullName>
    </submittedName>
</protein>
<dbReference type="GO" id="GO:0003677">
    <property type="term" value="F:DNA binding"/>
    <property type="evidence" value="ECO:0007669"/>
    <property type="project" value="UniProtKB-KW"/>
</dbReference>
<dbReference type="GO" id="GO:0075732">
    <property type="term" value="P:viral penetration into host nucleus"/>
    <property type="evidence" value="ECO:0007669"/>
    <property type="project" value="UniProtKB-KW"/>
</dbReference>
<proteinExistence type="inferred from homology"/>
<keyword evidence="4" id="KW-0946">Virion</keyword>
<dbReference type="GO" id="GO:0043657">
    <property type="term" value="C:host cell"/>
    <property type="evidence" value="ECO:0007669"/>
    <property type="project" value="GOC"/>
</dbReference>
<dbReference type="Pfam" id="PF03228">
    <property type="entry name" value="Adeno_VII"/>
    <property type="match status" value="1"/>
</dbReference>
<evidence type="ECO:0000256" key="6">
    <source>
        <dbReference type="ARBA" id="ARBA00023125"/>
    </source>
</evidence>
<dbReference type="InterPro" id="IPR004912">
    <property type="entry name" value="Adeno_VII"/>
</dbReference>
<evidence type="ECO:0000256" key="2">
    <source>
        <dbReference type="ARBA" id="ARBA00022524"/>
    </source>
</evidence>
<name>A0A076FTB0_9ADEN</name>
<keyword evidence="6" id="KW-0238">DNA-binding</keyword>
<dbReference type="Proteomes" id="UP000133496">
    <property type="component" value="Segment"/>
</dbReference>
<dbReference type="GO" id="GO:0019028">
    <property type="term" value="C:viral capsid"/>
    <property type="evidence" value="ECO:0007669"/>
    <property type="project" value="InterPro"/>
</dbReference>
<dbReference type="KEGG" id="vg:20041315"/>
<accession>A0A076FTB0</accession>
<reference evidence="8 9" key="1">
    <citation type="journal article" date="2014" name="J. Virol.">
        <title>Molecular characterization of a lizard adenovirus reveals the first atadenovirus with two fiber genes and the first adenovirus with either one short or three long fibers per penton.</title>
        <authorList>
            <person name="Penzes J.J."/>
            <person name="Menendez-Conejero R."/>
            <person name="Condezo G.N."/>
            <person name="Ball I."/>
            <person name="Papp T."/>
            <person name="Doszpoly A."/>
            <person name="Paradela A."/>
            <person name="Perez-Berna A.J."/>
            <person name="Lopez-Sanz M."/>
            <person name="Nguyen T.H."/>
            <person name="van Raaij M.J."/>
            <person name="Marschang R.E."/>
            <person name="Harrach B."/>
            <person name="Benko M."/>
            <person name="San Martin C."/>
        </authorList>
    </citation>
    <scope>NUCLEOTIDE SEQUENCE [LARGE SCALE GENOMIC DNA]</scope>
    <source>
        <strain evidence="8">23-06</strain>
    </source>
</reference>